<protein>
    <submittedName>
        <fullName evidence="1">Uncharacterized protein</fullName>
    </submittedName>
</protein>
<dbReference type="EMBL" id="GBXM01000964">
    <property type="protein sequence ID" value="JAI07614.1"/>
    <property type="molecule type" value="Transcribed_RNA"/>
</dbReference>
<sequence length="14" mass="1514">MRTNTPRQPSAAPS</sequence>
<organism evidence="1">
    <name type="scientific">Anguilla anguilla</name>
    <name type="common">European freshwater eel</name>
    <name type="synonym">Muraena anguilla</name>
    <dbReference type="NCBI Taxonomy" id="7936"/>
    <lineage>
        <taxon>Eukaryota</taxon>
        <taxon>Metazoa</taxon>
        <taxon>Chordata</taxon>
        <taxon>Craniata</taxon>
        <taxon>Vertebrata</taxon>
        <taxon>Euteleostomi</taxon>
        <taxon>Actinopterygii</taxon>
        <taxon>Neopterygii</taxon>
        <taxon>Teleostei</taxon>
        <taxon>Anguilliformes</taxon>
        <taxon>Anguillidae</taxon>
        <taxon>Anguilla</taxon>
    </lineage>
</organism>
<reference evidence="1" key="1">
    <citation type="submission" date="2014-11" db="EMBL/GenBank/DDBJ databases">
        <authorList>
            <person name="Amaro Gonzalez C."/>
        </authorList>
    </citation>
    <scope>NUCLEOTIDE SEQUENCE</scope>
</reference>
<reference evidence="1" key="2">
    <citation type="journal article" date="2015" name="Fish Shellfish Immunol.">
        <title>Early steps in the European eel (Anguilla anguilla)-Vibrio vulnificus interaction in the gills: Role of the RtxA13 toxin.</title>
        <authorList>
            <person name="Callol A."/>
            <person name="Pajuelo D."/>
            <person name="Ebbesson L."/>
            <person name="Teles M."/>
            <person name="MacKenzie S."/>
            <person name="Amaro C."/>
        </authorList>
    </citation>
    <scope>NUCLEOTIDE SEQUENCE</scope>
</reference>
<evidence type="ECO:0000313" key="1">
    <source>
        <dbReference type="EMBL" id="JAI07614.1"/>
    </source>
</evidence>
<proteinExistence type="predicted"/>
<accession>A0A0E9Y0Y0</accession>
<name>A0A0E9Y0Y0_ANGAN</name>